<feature type="domain" description="HTH cro/C1-type" evidence="1">
    <location>
        <begin position="8"/>
        <end position="62"/>
    </location>
</feature>
<dbReference type="Proteomes" id="UP000297617">
    <property type="component" value="Unassembled WGS sequence"/>
</dbReference>
<reference evidence="3" key="1">
    <citation type="journal article" date="2019" name="PLoS Negl. Trop. Dis.">
        <title>Revisiting the worldwide diversity of Leptospira species in the environment.</title>
        <authorList>
            <person name="Vincent A.T."/>
            <person name="Schiettekatte O."/>
            <person name="Bourhy P."/>
            <person name="Veyrier F.J."/>
            <person name="Picardeau M."/>
        </authorList>
    </citation>
    <scope>NUCLEOTIDE SEQUENCE [LARGE SCALE GENOMIC DNA]</scope>
    <source>
        <strain evidence="3">201800295</strain>
    </source>
</reference>
<dbReference type="SMART" id="SM00530">
    <property type="entry name" value="HTH_XRE"/>
    <property type="match status" value="1"/>
</dbReference>
<dbReference type="EMBL" id="RQFD01000021">
    <property type="protein sequence ID" value="TGK45530.1"/>
    <property type="molecule type" value="Genomic_DNA"/>
</dbReference>
<gene>
    <name evidence="2" type="ORF">EHQ10_18965</name>
</gene>
<protein>
    <submittedName>
        <fullName evidence="2">XRE family transcriptional regulator</fullName>
    </submittedName>
</protein>
<proteinExistence type="predicted"/>
<evidence type="ECO:0000313" key="2">
    <source>
        <dbReference type="EMBL" id="TGK45530.1"/>
    </source>
</evidence>
<dbReference type="PROSITE" id="PS50943">
    <property type="entry name" value="HTH_CROC1"/>
    <property type="match status" value="1"/>
</dbReference>
<organism evidence="2 3">
    <name type="scientific">Leptospira bouyouniensis</name>
    <dbReference type="NCBI Taxonomy" id="2484911"/>
    <lineage>
        <taxon>Bacteria</taxon>
        <taxon>Pseudomonadati</taxon>
        <taxon>Spirochaetota</taxon>
        <taxon>Spirochaetia</taxon>
        <taxon>Leptospirales</taxon>
        <taxon>Leptospiraceae</taxon>
        <taxon>Leptospira</taxon>
    </lineage>
</organism>
<dbReference type="SUPFAM" id="SSF47413">
    <property type="entry name" value="lambda repressor-like DNA-binding domains"/>
    <property type="match status" value="1"/>
</dbReference>
<accession>A0ABY2L2I1</accession>
<keyword evidence="3" id="KW-1185">Reference proteome</keyword>
<evidence type="ECO:0000313" key="3">
    <source>
        <dbReference type="Proteomes" id="UP000297617"/>
    </source>
</evidence>
<dbReference type="InterPro" id="IPR001387">
    <property type="entry name" value="Cro/C1-type_HTH"/>
</dbReference>
<dbReference type="InterPro" id="IPR010982">
    <property type="entry name" value="Lambda_DNA-bd_dom_sf"/>
</dbReference>
<dbReference type="Pfam" id="PF12844">
    <property type="entry name" value="HTH_19"/>
    <property type="match status" value="1"/>
</dbReference>
<dbReference type="Gene3D" id="1.10.260.40">
    <property type="entry name" value="lambda repressor-like DNA-binding domains"/>
    <property type="match status" value="1"/>
</dbReference>
<evidence type="ECO:0000259" key="1">
    <source>
        <dbReference type="PROSITE" id="PS50943"/>
    </source>
</evidence>
<sequence>MTSLGEKLKELRSLSKMSINEISNSLAISKTYLMDLEHNRKLPSSDLLNRMSNFFEVDKNQFLELAVASRPFINLNIDPDNKNKLDTAVLLLREWDSMSEEKFKEIQNIINKKEL</sequence>
<dbReference type="CDD" id="cd00093">
    <property type="entry name" value="HTH_XRE"/>
    <property type="match status" value="1"/>
</dbReference>
<comment type="caution">
    <text evidence="2">The sequence shown here is derived from an EMBL/GenBank/DDBJ whole genome shotgun (WGS) entry which is preliminary data.</text>
</comment>
<name>A0ABY2L2I1_9LEPT</name>